<dbReference type="PROSITE" id="PS00041">
    <property type="entry name" value="HTH_ARAC_FAMILY_1"/>
    <property type="match status" value="1"/>
</dbReference>
<dbReference type="Pfam" id="PF12833">
    <property type="entry name" value="HTH_18"/>
    <property type="match status" value="1"/>
</dbReference>
<dbReference type="InterPro" id="IPR009057">
    <property type="entry name" value="Homeodomain-like_sf"/>
</dbReference>
<evidence type="ECO:0000256" key="4">
    <source>
        <dbReference type="SAM" id="Phobius"/>
    </source>
</evidence>
<keyword evidence="4" id="KW-0472">Membrane</keyword>
<organism evidence="6 7">
    <name type="scientific">Gordoniibacillus kamchatkensis</name>
    <dbReference type="NCBI Taxonomy" id="1590651"/>
    <lineage>
        <taxon>Bacteria</taxon>
        <taxon>Bacillati</taxon>
        <taxon>Bacillota</taxon>
        <taxon>Bacilli</taxon>
        <taxon>Bacillales</taxon>
        <taxon>Paenibacillaceae</taxon>
        <taxon>Gordoniibacillus</taxon>
    </lineage>
</organism>
<dbReference type="InterPro" id="IPR041522">
    <property type="entry name" value="CdaR_GGDEF"/>
</dbReference>
<dbReference type="Gene3D" id="1.10.10.60">
    <property type="entry name" value="Homeodomain-like"/>
    <property type="match status" value="2"/>
</dbReference>
<keyword evidence="4" id="KW-1133">Transmembrane helix</keyword>
<evidence type="ECO:0000256" key="1">
    <source>
        <dbReference type="ARBA" id="ARBA00023015"/>
    </source>
</evidence>
<dbReference type="InterPro" id="IPR018060">
    <property type="entry name" value="HTH_AraC"/>
</dbReference>
<comment type="caution">
    <text evidence="6">The sequence shown here is derived from an EMBL/GenBank/DDBJ whole genome shotgun (WGS) entry which is preliminary data.</text>
</comment>
<accession>A0ABR5AK92</accession>
<name>A0ABR5AK92_9BACL</name>
<keyword evidence="4" id="KW-0812">Transmembrane</keyword>
<keyword evidence="7" id="KW-1185">Reference proteome</keyword>
<feature type="transmembrane region" description="Helical" evidence="4">
    <location>
        <begin position="20"/>
        <end position="40"/>
    </location>
</feature>
<dbReference type="InterPro" id="IPR018062">
    <property type="entry name" value="HTH_AraC-typ_CS"/>
</dbReference>
<keyword evidence="3" id="KW-0804">Transcription</keyword>
<protein>
    <recommendedName>
        <fullName evidence="5">HTH araC/xylS-type domain-containing protein</fullName>
    </recommendedName>
</protein>
<dbReference type="Pfam" id="PF17853">
    <property type="entry name" value="GGDEF_2"/>
    <property type="match status" value="1"/>
</dbReference>
<keyword evidence="1" id="KW-0805">Transcription regulation</keyword>
<dbReference type="PROSITE" id="PS01124">
    <property type="entry name" value="HTH_ARAC_FAMILY_2"/>
    <property type="match status" value="1"/>
</dbReference>
<feature type="domain" description="HTH araC/xylS-type" evidence="5">
    <location>
        <begin position="670"/>
        <end position="768"/>
    </location>
</feature>
<dbReference type="PANTHER" id="PTHR43280:SF10">
    <property type="entry name" value="REGULATORY PROTEIN POCR"/>
    <property type="match status" value="1"/>
</dbReference>
<sequence>MIKSEKRLFIPLNRLYFRILSYFLSLLLPILIIGTVFYFYSTAHLMEADTQKIVMNLQSSAATIEAYLRTTEETSASFFYDTRALLRPYDEYSLEERVRMPRIPESIASKSSMLGSLVDKMFVFVDTKKVYTGEGLNDFDFFFRNYSFQNYDQRYWEQKLLNAKSLEILDATEVKLNNWQKKNVIPFVFTNTINGHRAVVVITVATNTILKTLSDHSVVDSTTFIITDGRNHMILNSAADSLKPEALSQLTEYFRDNNKTHGEINIAHANSVVTHVKSETYGWNYYSVTPVSVFQKQTSYFIASIAATCLALVVVGVIFSFIFAFNIYSPIKRIRDILDQPSDRSDDVTVTGKFNAFDDIGIRINRLIERNHKFKHELATMSTEYMEKSLMNLFHGNISRKAEEQLGKMLRNDVSFQKPSFVCCSVWFEFKELFYNDIQDVDRMRILSKMKKIIWGLLRQYVDVYLLEVTDSLYISVINVIDEDDMHQVKKALQNMIDTFRYDSQFCVICIGVGKRYEGVAGIAKSYLSAMNALDFADQTADFQIIDAAQLPPAVTHHSYSFIDENAIINCLKAGDAQNLRLKLEEIVDKNKRKGISRHHISALLSEMYNTGYRFLDERGIDPQTVTQLFGGLDPSAGYEKQKLQLYQFFDDIMAHTALPAHESSSQIASVIIKYIEENYHQDLGLERIADNMGVSAKYVSRVFKEKTGTNLVGYISSYRMAKAKQLLAETELNIKEISERVGIYSRTTFIRLFKKHEGTTPHLYRNAARAAATMAKNNGETKLTAGKTP</sequence>
<dbReference type="RefSeq" id="WP_041046971.1">
    <property type="nucleotide sequence ID" value="NZ_JXAK01000009.1"/>
</dbReference>
<dbReference type="Proteomes" id="UP000031967">
    <property type="component" value="Unassembled WGS sequence"/>
</dbReference>
<gene>
    <name evidence="6" type="ORF">SD70_07450</name>
</gene>
<proteinExistence type="predicted"/>
<keyword evidence="2" id="KW-0238">DNA-binding</keyword>
<evidence type="ECO:0000313" key="6">
    <source>
        <dbReference type="EMBL" id="KIL41459.1"/>
    </source>
</evidence>
<evidence type="ECO:0000313" key="7">
    <source>
        <dbReference type="Proteomes" id="UP000031967"/>
    </source>
</evidence>
<reference evidence="6 7" key="1">
    <citation type="submission" date="2014-12" db="EMBL/GenBank/DDBJ databases">
        <title>Draft genome sequence of Paenibacillus kamchatkensis strain B-2647.</title>
        <authorList>
            <person name="Karlyshev A.V."/>
            <person name="Kudryashova E.B."/>
        </authorList>
    </citation>
    <scope>NUCLEOTIDE SEQUENCE [LARGE SCALE GENOMIC DNA]</scope>
    <source>
        <strain evidence="6 7">VKM B-2647</strain>
    </source>
</reference>
<dbReference type="PANTHER" id="PTHR43280">
    <property type="entry name" value="ARAC-FAMILY TRANSCRIPTIONAL REGULATOR"/>
    <property type="match status" value="1"/>
</dbReference>
<evidence type="ECO:0000259" key="5">
    <source>
        <dbReference type="PROSITE" id="PS01124"/>
    </source>
</evidence>
<evidence type="ECO:0000256" key="2">
    <source>
        <dbReference type="ARBA" id="ARBA00023125"/>
    </source>
</evidence>
<feature type="transmembrane region" description="Helical" evidence="4">
    <location>
        <begin position="300"/>
        <end position="325"/>
    </location>
</feature>
<dbReference type="SUPFAM" id="SSF46689">
    <property type="entry name" value="Homeodomain-like"/>
    <property type="match status" value="2"/>
</dbReference>
<dbReference type="SMART" id="SM00342">
    <property type="entry name" value="HTH_ARAC"/>
    <property type="match status" value="1"/>
</dbReference>
<evidence type="ECO:0000256" key="3">
    <source>
        <dbReference type="ARBA" id="ARBA00023163"/>
    </source>
</evidence>
<dbReference type="EMBL" id="JXAK01000009">
    <property type="protein sequence ID" value="KIL41459.1"/>
    <property type="molecule type" value="Genomic_DNA"/>
</dbReference>